<dbReference type="HOGENOM" id="CLU_761281_0_0_1"/>
<accession>E3MGP3</accession>
<reference evidence="2" key="1">
    <citation type="submission" date="2007-07" db="EMBL/GenBank/DDBJ databases">
        <title>PCAP assembly of the Caenorhabditis remanei genome.</title>
        <authorList>
            <consortium name="The Caenorhabditis remanei Sequencing Consortium"/>
            <person name="Wilson R.K."/>
        </authorList>
    </citation>
    <scope>NUCLEOTIDE SEQUENCE [LARGE SCALE GENOMIC DNA]</scope>
    <source>
        <strain evidence="2">PB4641</strain>
    </source>
</reference>
<name>E3MGP3_CAERE</name>
<proteinExistence type="predicted"/>
<dbReference type="AlphaFoldDB" id="E3MGP3"/>
<dbReference type="EMBL" id="DS268444">
    <property type="protein sequence ID" value="EFP01805.1"/>
    <property type="molecule type" value="Genomic_DNA"/>
</dbReference>
<organism evidence="3">
    <name type="scientific">Caenorhabditis remanei</name>
    <name type="common">Caenorhabditis vulgaris</name>
    <dbReference type="NCBI Taxonomy" id="31234"/>
    <lineage>
        <taxon>Eukaryota</taxon>
        <taxon>Metazoa</taxon>
        <taxon>Ecdysozoa</taxon>
        <taxon>Nematoda</taxon>
        <taxon>Chromadorea</taxon>
        <taxon>Rhabditida</taxon>
        <taxon>Rhabditina</taxon>
        <taxon>Rhabditomorpha</taxon>
        <taxon>Rhabditoidea</taxon>
        <taxon>Rhabditidae</taxon>
        <taxon>Peloderinae</taxon>
        <taxon>Caenorhabditis</taxon>
    </lineage>
</organism>
<dbReference type="Pfam" id="PF01827">
    <property type="entry name" value="FTH"/>
    <property type="match status" value="1"/>
</dbReference>
<keyword evidence="3" id="KW-1185">Reference proteome</keyword>
<dbReference type="InterPro" id="IPR002900">
    <property type="entry name" value="DUF38/FTH_CAE_spp"/>
</dbReference>
<gene>
    <name evidence="2" type="ORF">CRE_23313</name>
</gene>
<sequence>MTSESEPSQLSKFGSVPYKFGSVPSKFGNVPYKFGSASYQKFQNWDVLKLYNPFSSSQSLRKTSPILRGFIAENPPKSVISKLSVGVNDKTIFLKVTYKGANSNDDDNYQLHVEYQQYKGGCKVHLVKSLTEKTEKKLTGENYMEVFNRDFTSLLGYQGTESLDQLFVDSGEVHTLPEITEKMMKKVAEQLTPALKVKKLSINSSDEEKILKVLDKIEPGHLEELVLDSRTITFDVKWKKIGERLKEKFWKNLKVLESAGVLEVRIEELLHLNQLKMKSSVYGMNDITTMKDHFKESYTNKNKNFSVIYPVGVPYEAHTMRAREMYCTLGDPNLVLLIAFYWGRVEMMFIEPSEVPLGRIVKDW</sequence>
<evidence type="ECO:0000313" key="3">
    <source>
        <dbReference type="Proteomes" id="UP000008281"/>
    </source>
</evidence>
<dbReference type="PANTHER" id="PTHR23014:SF1">
    <property type="entry name" value="DUF38 DOMAIN-CONTAINING PROTEIN-RELATED"/>
    <property type="match status" value="1"/>
</dbReference>
<feature type="domain" description="DUF38" evidence="1">
    <location>
        <begin position="184"/>
        <end position="302"/>
    </location>
</feature>
<evidence type="ECO:0000313" key="2">
    <source>
        <dbReference type="EMBL" id="EFP01805.1"/>
    </source>
</evidence>
<dbReference type="Proteomes" id="UP000008281">
    <property type="component" value="Unassembled WGS sequence"/>
</dbReference>
<protein>
    <recommendedName>
        <fullName evidence="1">DUF38 domain-containing protein</fullName>
    </recommendedName>
</protein>
<dbReference type="PANTHER" id="PTHR23014">
    <property type="entry name" value="F-BOX A PROTEIN"/>
    <property type="match status" value="1"/>
</dbReference>
<dbReference type="InParanoid" id="E3MGP3"/>
<evidence type="ECO:0000259" key="1">
    <source>
        <dbReference type="Pfam" id="PF01827"/>
    </source>
</evidence>